<dbReference type="GO" id="GO:0034551">
    <property type="term" value="P:mitochondrial respiratory chain complex III assembly"/>
    <property type="evidence" value="ECO:0007669"/>
    <property type="project" value="TreeGrafter"/>
</dbReference>
<keyword evidence="4" id="KW-1185">Reference proteome</keyword>
<feature type="transmembrane region" description="Helical" evidence="2">
    <location>
        <begin position="40"/>
        <end position="62"/>
    </location>
</feature>
<dbReference type="Gene3D" id="2.130.10.30">
    <property type="entry name" value="Regulator of chromosome condensation 1/beta-lactamase-inhibitor protein II"/>
    <property type="match status" value="1"/>
</dbReference>
<protein>
    <submittedName>
        <fullName evidence="3">Regulator of chromosome condensation 1/beta-lactamase-inhibitor protein II</fullName>
    </submittedName>
</protein>
<accession>A0AAN7CKX2</accession>
<dbReference type="InterPro" id="IPR009091">
    <property type="entry name" value="RCC1/BLIP-II"/>
</dbReference>
<keyword evidence="2" id="KW-0812">Transmembrane</keyword>
<evidence type="ECO:0000256" key="1">
    <source>
        <dbReference type="PROSITE-ProRule" id="PRU00235"/>
    </source>
</evidence>
<keyword evidence="2" id="KW-1133">Transmembrane helix</keyword>
<dbReference type="Pfam" id="PF13540">
    <property type="entry name" value="RCC1_2"/>
    <property type="match status" value="1"/>
</dbReference>
<comment type="caution">
    <text evidence="3">The sequence shown here is derived from an EMBL/GenBank/DDBJ whole genome shotgun (WGS) entry which is preliminary data.</text>
</comment>
<dbReference type="PROSITE" id="PS50012">
    <property type="entry name" value="RCC1_3"/>
    <property type="match status" value="2"/>
</dbReference>
<dbReference type="InterPro" id="IPR053245">
    <property type="entry name" value="MitoProcess-Associated"/>
</dbReference>
<feature type="repeat" description="RCC1" evidence="1">
    <location>
        <begin position="334"/>
        <end position="395"/>
    </location>
</feature>
<dbReference type="Pfam" id="PF00415">
    <property type="entry name" value="RCC1"/>
    <property type="match status" value="1"/>
</dbReference>
<organism evidence="3 4">
    <name type="scientific">Achaetomium macrosporum</name>
    <dbReference type="NCBI Taxonomy" id="79813"/>
    <lineage>
        <taxon>Eukaryota</taxon>
        <taxon>Fungi</taxon>
        <taxon>Dikarya</taxon>
        <taxon>Ascomycota</taxon>
        <taxon>Pezizomycotina</taxon>
        <taxon>Sordariomycetes</taxon>
        <taxon>Sordariomycetidae</taxon>
        <taxon>Sordariales</taxon>
        <taxon>Chaetomiaceae</taxon>
        <taxon>Achaetomium</taxon>
    </lineage>
</organism>
<sequence length="573" mass="61468">MASPFFYRSALRRPSSLRTAAAAPRQWTRYSSSSSIPRGFSVRTIVLMAVMAASGAGAAWAYPRFFTQPQPALPEKPEIVFEKPRKKSASKEELSSQHAQVKKSWENPGVYAWGSNAGKVVAPDSNETVIKTPRRIPYFDGQILRDLKLDRDFGAAVTEDGDLVQWGAAFSKDAVAPTVTLKGKDIAKIAVSRDRIIALSSNGSVYSIPVAKSDQASGEKPASKSWLPFWSSETPSISYRALKPDNLGWGEKIVDVKSGLEHCLMLTSKGRVFSAASSCEDFPSKGQLGIPGLTWQTRPPGPYDQPHEVIGLRGSKIKAIATGDFHSLALDSQGRVFSFGDNSNGQLGFETEIPATNVDTPSLLPISKLYTGTNMVPKVTSIAAGGLNSFFTVDATKTQSQNPSDVGRTVADTWACGAGIYGSLGTGKWTHVSAAPTKIKALSSLFEYDDQADRIIPIRLARLVVGSTHACAILDNLTHLTASGSTPDTDTNFGADVLWWGGNEFYQLGTGKRNNVSTPVYIGALDGGSADAQRFQITPRTTVRLGEGGKGKKASVEQRIECGRYVTAVYSGA</sequence>
<dbReference type="Proteomes" id="UP001303760">
    <property type="component" value="Unassembled WGS sequence"/>
</dbReference>
<keyword evidence="2" id="KW-0472">Membrane</keyword>
<reference evidence="3" key="2">
    <citation type="submission" date="2023-05" db="EMBL/GenBank/DDBJ databases">
        <authorList>
            <consortium name="Lawrence Berkeley National Laboratory"/>
            <person name="Steindorff A."/>
            <person name="Hensen N."/>
            <person name="Bonometti L."/>
            <person name="Westerberg I."/>
            <person name="Brannstrom I.O."/>
            <person name="Guillou S."/>
            <person name="Cros-Aarteil S."/>
            <person name="Calhoun S."/>
            <person name="Haridas S."/>
            <person name="Kuo A."/>
            <person name="Mondo S."/>
            <person name="Pangilinan J."/>
            <person name="Riley R."/>
            <person name="Labutti K."/>
            <person name="Andreopoulos B."/>
            <person name="Lipzen A."/>
            <person name="Chen C."/>
            <person name="Yanf M."/>
            <person name="Daum C."/>
            <person name="Ng V."/>
            <person name="Clum A."/>
            <person name="Ohm R."/>
            <person name="Martin F."/>
            <person name="Silar P."/>
            <person name="Natvig D."/>
            <person name="Lalanne C."/>
            <person name="Gautier V."/>
            <person name="Ament-Velasquez S.L."/>
            <person name="Kruys A."/>
            <person name="Hutchinson M.I."/>
            <person name="Powell A.J."/>
            <person name="Barry K."/>
            <person name="Miller A.N."/>
            <person name="Grigoriev I.V."/>
            <person name="Debuchy R."/>
            <person name="Gladieux P."/>
            <person name="Thoren M.H."/>
            <person name="Johannesson H."/>
        </authorList>
    </citation>
    <scope>NUCLEOTIDE SEQUENCE</scope>
    <source>
        <strain evidence="3">CBS 532.94</strain>
    </source>
</reference>
<dbReference type="PANTHER" id="PTHR47563">
    <property type="entry name" value="PROTEIN FMP25, MITOCHONDRIAL"/>
    <property type="match status" value="1"/>
</dbReference>
<dbReference type="GO" id="GO:0005743">
    <property type="term" value="C:mitochondrial inner membrane"/>
    <property type="evidence" value="ECO:0007669"/>
    <property type="project" value="TreeGrafter"/>
</dbReference>
<dbReference type="InterPro" id="IPR000408">
    <property type="entry name" value="Reg_chr_condens"/>
</dbReference>
<evidence type="ECO:0000256" key="2">
    <source>
        <dbReference type="SAM" id="Phobius"/>
    </source>
</evidence>
<dbReference type="AlphaFoldDB" id="A0AAN7CKX2"/>
<feature type="repeat" description="RCC1" evidence="1">
    <location>
        <begin position="270"/>
        <end position="333"/>
    </location>
</feature>
<name>A0AAN7CKX2_9PEZI</name>
<proteinExistence type="predicted"/>
<dbReference type="PANTHER" id="PTHR47563:SF1">
    <property type="entry name" value="PROTEIN FMP25, MITOCHONDRIAL"/>
    <property type="match status" value="1"/>
</dbReference>
<dbReference type="SUPFAM" id="SSF50985">
    <property type="entry name" value="RCC1/BLIP-II"/>
    <property type="match status" value="1"/>
</dbReference>
<gene>
    <name evidence="3" type="ORF">C8A03DRAFT_10891</name>
</gene>
<evidence type="ECO:0000313" key="4">
    <source>
        <dbReference type="Proteomes" id="UP001303760"/>
    </source>
</evidence>
<dbReference type="FunFam" id="2.130.10.30:FF:000027">
    <property type="entry name" value="Protein FMP25, mitochondrial"/>
    <property type="match status" value="1"/>
</dbReference>
<evidence type="ECO:0000313" key="3">
    <source>
        <dbReference type="EMBL" id="KAK4242932.1"/>
    </source>
</evidence>
<dbReference type="PROSITE" id="PS00626">
    <property type="entry name" value="RCC1_2"/>
    <property type="match status" value="1"/>
</dbReference>
<dbReference type="EMBL" id="MU860003">
    <property type="protein sequence ID" value="KAK4242932.1"/>
    <property type="molecule type" value="Genomic_DNA"/>
</dbReference>
<reference evidence="3" key="1">
    <citation type="journal article" date="2023" name="Mol. Phylogenet. Evol.">
        <title>Genome-scale phylogeny and comparative genomics of the fungal order Sordariales.</title>
        <authorList>
            <person name="Hensen N."/>
            <person name="Bonometti L."/>
            <person name="Westerberg I."/>
            <person name="Brannstrom I.O."/>
            <person name="Guillou S."/>
            <person name="Cros-Aarteil S."/>
            <person name="Calhoun S."/>
            <person name="Haridas S."/>
            <person name="Kuo A."/>
            <person name="Mondo S."/>
            <person name="Pangilinan J."/>
            <person name="Riley R."/>
            <person name="LaButti K."/>
            <person name="Andreopoulos B."/>
            <person name="Lipzen A."/>
            <person name="Chen C."/>
            <person name="Yan M."/>
            <person name="Daum C."/>
            <person name="Ng V."/>
            <person name="Clum A."/>
            <person name="Steindorff A."/>
            <person name="Ohm R.A."/>
            <person name="Martin F."/>
            <person name="Silar P."/>
            <person name="Natvig D.O."/>
            <person name="Lalanne C."/>
            <person name="Gautier V."/>
            <person name="Ament-Velasquez S.L."/>
            <person name="Kruys A."/>
            <person name="Hutchinson M.I."/>
            <person name="Powell A.J."/>
            <person name="Barry K."/>
            <person name="Miller A.N."/>
            <person name="Grigoriev I.V."/>
            <person name="Debuchy R."/>
            <person name="Gladieux P."/>
            <person name="Hiltunen Thoren M."/>
            <person name="Johannesson H."/>
        </authorList>
    </citation>
    <scope>NUCLEOTIDE SEQUENCE</scope>
    <source>
        <strain evidence="3">CBS 532.94</strain>
    </source>
</reference>